<name>A0A0C3CQS1_PILCF</name>
<evidence type="ECO:0000256" key="1">
    <source>
        <dbReference type="SAM" id="MobiDB-lite"/>
    </source>
</evidence>
<dbReference type="Proteomes" id="UP000054166">
    <property type="component" value="Unassembled WGS sequence"/>
</dbReference>
<dbReference type="EMBL" id="KN832970">
    <property type="protein sequence ID" value="KIM91992.1"/>
    <property type="molecule type" value="Genomic_DNA"/>
</dbReference>
<dbReference type="InParanoid" id="A0A0C3CQS1"/>
<proteinExistence type="predicted"/>
<dbReference type="OrthoDB" id="2574468at2759"/>
<dbReference type="STRING" id="765440.A0A0C3CQS1"/>
<reference evidence="2 3" key="1">
    <citation type="submission" date="2014-04" db="EMBL/GenBank/DDBJ databases">
        <authorList>
            <consortium name="DOE Joint Genome Institute"/>
            <person name="Kuo A."/>
            <person name="Tarkka M."/>
            <person name="Buscot F."/>
            <person name="Kohler A."/>
            <person name="Nagy L.G."/>
            <person name="Floudas D."/>
            <person name="Copeland A."/>
            <person name="Barry K.W."/>
            <person name="Cichocki N."/>
            <person name="Veneault-Fourrey C."/>
            <person name="LaButti K."/>
            <person name="Lindquist E.A."/>
            <person name="Lipzen A."/>
            <person name="Lundell T."/>
            <person name="Morin E."/>
            <person name="Murat C."/>
            <person name="Sun H."/>
            <person name="Tunlid A."/>
            <person name="Henrissat B."/>
            <person name="Grigoriev I.V."/>
            <person name="Hibbett D.S."/>
            <person name="Martin F."/>
            <person name="Nordberg H.P."/>
            <person name="Cantor M.N."/>
            <person name="Hua S.X."/>
        </authorList>
    </citation>
    <scope>NUCLEOTIDE SEQUENCE [LARGE SCALE GENOMIC DNA]</scope>
    <source>
        <strain evidence="2 3">F 1598</strain>
    </source>
</reference>
<organism evidence="2 3">
    <name type="scientific">Piloderma croceum (strain F 1598)</name>
    <dbReference type="NCBI Taxonomy" id="765440"/>
    <lineage>
        <taxon>Eukaryota</taxon>
        <taxon>Fungi</taxon>
        <taxon>Dikarya</taxon>
        <taxon>Basidiomycota</taxon>
        <taxon>Agaricomycotina</taxon>
        <taxon>Agaricomycetes</taxon>
        <taxon>Agaricomycetidae</taxon>
        <taxon>Atheliales</taxon>
        <taxon>Atheliaceae</taxon>
        <taxon>Piloderma</taxon>
    </lineage>
</organism>
<feature type="compositionally biased region" description="Low complexity" evidence="1">
    <location>
        <begin position="23"/>
        <end position="39"/>
    </location>
</feature>
<sequence>MSDASSEFDPVTTTSDAYHTRLSSNASTSSSASSASSDSIDVNYPTFDLYPLQIIDNEAVAPKNIGLLQPGNSFTHHGTHCAQIPKLRIACAAGPNGRRTMWSFCEDCGSISMVDSD</sequence>
<feature type="region of interest" description="Disordered" evidence="1">
    <location>
        <begin position="1"/>
        <end position="41"/>
    </location>
</feature>
<evidence type="ECO:0000313" key="3">
    <source>
        <dbReference type="Proteomes" id="UP000054166"/>
    </source>
</evidence>
<keyword evidence="3" id="KW-1185">Reference proteome</keyword>
<reference evidence="3" key="2">
    <citation type="submission" date="2015-01" db="EMBL/GenBank/DDBJ databases">
        <title>Evolutionary Origins and Diversification of the Mycorrhizal Mutualists.</title>
        <authorList>
            <consortium name="DOE Joint Genome Institute"/>
            <consortium name="Mycorrhizal Genomics Consortium"/>
            <person name="Kohler A."/>
            <person name="Kuo A."/>
            <person name="Nagy L.G."/>
            <person name="Floudas D."/>
            <person name="Copeland A."/>
            <person name="Barry K.W."/>
            <person name="Cichocki N."/>
            <person name="Veneault-Fourrey C."/>
            <person name="LaButti K."/>
            <person name="Lindquist E.A."/>
            <person name="Lipzen A."/>
            <person name="Lundell T."/>
            <person name="Morin E."/>
            <person name="Murat C."/>
            <person name="Riley R."/>
            <person name="Ohm R."/>
            <person name="Sun H."/>
            <person name="Tunlid A."/>
            <person name="Henrissat B."/>
            <person name="Grigoriev I.V."/>
            <person name="Hibbett D.S."/>
            <person name="Martin F."/>
        </authorList>
    </citation>
    <scope>NUCLEOTIDE SEQUENCE [LARGE SCALE GENOMIC DNA]</scope>
    <source>
        <strain evidence="3">F 1598</strain>
    </source>
</reference>
<evidence type="ECO:0000313" key="2">
    <source>
        <dbReference type="EMBL" id="KIM91992.1"/>
    </source>
</evidence>
<dbReference type="AlphaFoldDB" id="A0A0C3CQS1"/>
<dbReference type="HOGENOM" id="CLU_131088_0_0_1"/>
<accession>A0A0C3CQS1</accession>
<gene>
    <name evidence="2" type="ORF">PILCRDRAFT_57034</name>
</gene>
<protein>
    <submittedName>
        <fullName evidence="2">Uncharacterized protein</fullName>
    </submittedName>
</protein>